<proteinExistence type="predicted"/>
<dbReference type="AlphaFoldDB" id="A0A2S8G997"/>
<protein>
    <submittedName>
        <fullName evidence="2">Uncharacterized protein</fullName>
    </submittedName>
</protein>
<keyword evidence="1" id="KW-1133">Transmembrane helix</keyword>
<dbReference type="Proteomes" id="UP000239388">
    <property type="component" value="Unassembled WGS sequence"/>
</dbReference>
<reference evidence="2 3" key="1">
    <citation type="submission" date="2018-02" db="EMBL/GenBank/DDBJ databases">
        <title>Comparative genomes isolates from brazilian mangrove.</title>
        <authorList>
            <person name="Araujo J.E."/>
            <person name="Taketani R.G."/>
            <person name="Silva M.C.P."/>
            <person name="Loureco M.V."/>
            <person name="Andreote F.D."/>
        </authorList>
    </citation>
    <scope>NUCLEOTIDE SEQUENCE [LARGE SCALE GENOMIC DNA]</scope>
    <source>
        <strain evidence="2 3">NAP PRIS-MGV</strain>
    </source>
</reference>
<keyword evidence="1" id="KW-0812">Transmembrane</keyword>
<dbReference type="EMBL" id="PUIB01000006">
    <property type="protein sequence ID" value="PQO41036.1"/>
    <property type="molecule type" value="Genomic_DNA"/>
</dbReference>
<evidence type="ECO:0000313" key="3">
    <source>
        <dbReference type="Proteomes" id="UP000239388"/>
    </source>
</evidence>
<name>A0A2S8G997_9BACT</name>
<evidence type="ECO:0000256" key="1">
    <source>
        <dbReference type="SAM" id="Phobius"/>
    </source>
</evidence>
<organism evidence="2 3">
    <name type="scientific">Blastopirellula marina</name>
    <dbReference type="NCBI Taxonomy" id="124"/>
    <lineage>
        <taxon>Bacteria</taxon>
        <taxon>Pseudomonadati</taxon>
        <taxon>Planctomycetota</taxon>
        <taxon>Planctomycetia</taxon>
        <taxon>Pirellulales</taxon>
        <taxon>Pirellulaceae</taxon>
        <taxon>Blastopirellula</taxon>
    </lineage>
</organism>
<feature type="transmembrane region" description="Helical" evidence="1">
    <location>
        <begin position="353"/>
        <end position="378"/>
    </location>
</feature>
<comment type="caution">
    <text evidence="2">The sequence shown here is derived from an EMBL/GenBank/DDBJ whole genome shotgun (WGS) entry which is preliminary data.</text>
</comment>
<sequence length="975" mass="110321">MEPIPPIGTTLEHQRMVDQIHDLLDAPTSMSAEKKQKLAELFYQASAYVNEQLRRCRHLISKGQRADALAIAEREPKLLELVTLLDFPNWPDWVAKCKAESLAIPPRIRIELAGDLNEAYAQEEPAALLLKRHRMLALARAPLAGRLIVLRRLRKLEPDVRAWSDDQVAWEQVRLKQITSEIASAERHRDVVKLQAIVQELSGSEWLQKPDPDLLATAKRAAQQEQQRYSRLQLEELIPQMNAAYQQHDIVMGRLYYEQWQEEIERAALGPNDPLLSLAAVPLNWLTEDAAQTRAEHELAEVGQKFWEAIEQKAEWEEIQTRYVDVQRIGLPIPPEIQEAYAEVASQRERSKWLSLGLIGSGVFCVVVLVAVGSVYAFQSMRHRSQVAASVSELNALVEGEQFTEATTLYDSIQEESPAIFHSDEFQQAAGRYVNVIQEETRRQNRFAELSSQLKQEDAAKIADSELAELTELARTDAEVKTLETLRSLRSSAMEDVRKANALAFEAEIQQIEYQAESELPKSPPDAAALGKLQRQLSQLLASSNQSSPDGRYRGKLLLQRLNERLEWVGQLDRLNALKSQLTHAVGNASKYVGVIEKAKTDFTEIPLAKDLQKVTTEATLWRGMQAWQTWFNSPELDQLSTLRQAEAATLLAQGNQLLAEYGKLPPAATYRSVQPFLEHVSARVDFDGNAVLEELTGHLARPLQKDLYAVHTKSGERYYLTKPFALTQSSTSYPVEYLANFRGDVKRVNLKKDEITYAGRAPHCELADQLLNALQTQDLSTDEQWGRVFDASLQQILQANDKIDPIKRVEFFLNTYRCGATGSIVIEEAYAAHDKKLNEVPYDPFMNWCDPNDPKVEQRRAALKQLFASLPSRDATELSLTKSQQRHWQTPKMVRWQAWLDRADDNTWQAVGLPESFRDGELFVIVPGGAAEQNAELKRIAVVQDGKLTWTASSTGIMEIGRPIYVRDTEKEKG</sequence>
<gene>
    <name evidence="2" type="ORF">C5Y98_03475</name>
</gene>
<accession>A0A2S8G997</accession>
<keyword evidence="1" id="KW-0472">Membrane</keyword>
<evidence type="ECO:0000313" key="2">
    <source>
        <dbReference type="EMBL" id="PQO41036.1"/>
    </source>
</evidence>